<dbReference type="PANTHER" id="PTHR43630:SF2">
    <property type="entry name" value="GLYCOSYLTRANSFERASE"/>
    <property type="match status" value="1"/>
</dbReference>
<protein>
    <recommendedName>
        <fullName evidence="1">Glycosyltransferase 2-like domain-containing protein</fullName>
    </recommendedName>
</protein>
<proteinExistence type="predicted"/>
<organism evidence="2">
    <name type="scientific">viral metagenome</name>
    <dbReference type="NCBI Taxonomy" id="1070528"/>
    <lineage>
        <taxon>unclassified sequences</taxon>
        <taxon>metagenomes</taxon>
        <taxon>organismal metagenomes</taxon>
    </lineage>
</organism>
<dbReference type="PANTHER" id="PTHR43630">
    <property type="entry name" value="POLY-BETA-1,6-N-ACETYL-D-GLUCOSAMINE SYNTHASE"/>
    <property type="match status" value="1"/>
</dbReference>
<reference evidence="2" key="1">
    <citation type="journal article" date="2020" name="Nature">
        <title>Giant virus diversity and host interactions through global metagenomics.</title>
        <authorList>
            <person name="Schulz F."/>
            <person name="Roux S."/>
            <person name="Paez-Espino D."/>
            <person name="Jungbluth S."/>
            <person name="Walsh D.A."/>
            <person name="Denef V.J."/>
            <person name="McMahon K.D."/>
            <person name="Konstantinidis K.T."/>
            <person name="Eloe-Fadrosh E.A."/>
            <person name="Kyrpides N.C."/>
            <person name="Woyke T."/>
        </authorList>
    </citation>
    <scope>NUCLEOTIDE SEQUENCE</scope>
    <source>
        <strain evidence="2">GVMAG-M-3300025676-16</strain>
    </source>
</reference>
<evidence type="ECO:0000259" key="1">
    <source>
        <dbReference type="Pfam" id="PF00535"/>
    </source>
</evidence>
<dbReference type="AlphaFoldDB" id="A0A6C0IZ29"/>
<accession>A0A6C0IZ29</accession>
<sequence length="421" mass="49963">MSKNPHIAVLIMAKNEKKRLHVTLNSIKHVADSLIFFDTGSEDDTISIAENFCSENNITFRLAESNFKNFSTSRNESLDFADTFDDIDYLLLLDTNDELRGGDTLKTVSKQYINEKNTAFLICQEWWSGQYDKYFNIRLIKPRQGWRYRGRVHEWLKNTKYKDDEEQNKAGEFVIKLENELVLFQDRTQDDDKTGKRFHRDKQLLLEDHLEDPDDARTVFYLAQTCSCLGEHEESFKYYEIRSKMDNGFWEEKYHSYFRCGEISYNIDKNWDKSLPFYFAAFECQNRVEPLIKIIEYYKDKNWLLCYTFADLACKLMFPECLLFVDKIAYDYKRWHLLGIAGWYAGEYENGKIGVLKALESGMGQEVDKFNLKFYTDREKEQENLQTQNNVENLLEKIKEDNPSLPRKQLNNQLTKVLKNK</sequence>
<dbReference type="Pfam" id="PF00535">
    <property type="entry name" value="Glycos_transf_2"/>
    <property type="match status" value="1"/>
</dbReference>
<name>A0A6C0IZ29_9ZZZZ</name>
<dbReference type="EMBL" id="MN740294">
    <property type="protein sequence ID" value="QHT98598.1"/>
    <property type="molecule type" value="Genomic_DNA"/>
</dbReference>
<feature type="domain" description="Glycosyltransferase 2-like" evidence="1">
    <location>
        <begin position="9"/>
        <end position="110"/>
    </location>
</feature>
<evidence type="ECO:0000313" key="2">
    <source>
        <dbReference type="EMBL" id="QHT98598.1"/>
    </source>
</evidence>
<dbReference type="InterPro" id="IPR001173">
    <property type="entry name" value="Glyco_trans_2-like"/>
</dbReference>
<dbReference type="InterPro" id="IPR029044">
    <property type="entry name" value="Nucleotide-diphossugar_trans"/>
</dbReference>
<dbReference type="SUPFAM" id="SSF53448">
    <property type="entry name" value="Nucleotide-diphospho-sugar transferases"/>
    <property type="match status" value="1"/>
</dbReference>
<dbReference type="Gene3D" id="3.90.550.10">
    <property type="entry name" value="Spore Coat Polysaccharide Biosynthesis Protein SpsA, Chain A"/>
    <property type="match status" value="1"/>
</dbReference>